<dbReference type="PANTHER" id="PTHR37423">
    <property type="entry name" value="SOLUBLE LYTIC MUREIN TRANSGLYCOSYLASE-RELATED"/>
    <property type="match status" value="1"/>
</dbReference>
<evidence type="ECO:0000259" key="2">
    <source>
        <dbReference type="Pfam" id="PF01464"/>
    </source>
</evidence>
<dbReference type="InterPro" id="IPR000189">
    <property type="entry name" value="Transglyc_AS"/>
</dbReference>
<dbReference type="PROSITE" id="PS00922">
    <property type="entry name" value="TRANSGLYCOSYLASE"/>
    <property type="match status" value="1"/>
</dbReference>
<comment type="similarity">
    <text evidence="1">Belongs to the transglycosylase Slt family.</text>
</comment>
<dbReference type="Proteomes" id="UP000243688">
    <property type="component" value="Unassembled WGS sequence"/>
</dbReference>
<sequence length="235" mass="25022">MLRLNAMRVVTSRLEQWLVWHLWATLLDESRSGKSPAAGEGVFQALLETASFSTNSVASVLRPSVTAFAVHLPFAPPEGVEPGDVQKAAPDADVPASVPDEYRALLDRAARQYGLDPRLLAAVVEVESGFRPDAVSPKGAKGLMQLTDATARAMGVSDPFDPAANVMGGAKYLSQLIRRYGGDVAVALAAYNAGPGRIDRAGVRTAADLAARAHLLPQETIEYVQKVWRAAFASV</sequence>
<dbReference type="GO" id="GO:0000270">
    <property type="term" value="P:peptidoglycan metabolic process"/>
    <property type="evidence" value="ECO:0007669"/>
    <property type="project" value="InterPro"/>
</dbReference>
<dbReference type="InterPro" id="IPR008258">
    <property type="entry name" value="Transglycosylase_SLT_dom_1"/>
</dbReference>
<protein>
    <recommendedName>
        <fullName evidence="2">Transglycosylase SLT domain-containing protein</fullName>
    </recommendedName>
</protein>
<evidence type="ECO:0000313" key="3">
    <source>
        <dbReference type="EMBL" id="PDO10270.1"/>
    </source>
</evidence>
<comment type="caution">
    <text evidence="3">The sequence shown here is derived from an EMBL/GenBank/DDBJ whole genome shotgun (WGS) entry which is preliminary data.</text>
</comment>
<dbReference type="SUPFAM" id="SSF53955">
    <property type="entry name" value="Lysozyme-like"/>
    <property type="match status" value="1"/>
</dbReference>
<proteinExistence type="inferred from homology"/>
<reference evidence="3 4" key="1">
    <citation type="submission" date="2016-12" db="EMBL/GenBank/DDBJ databases">
        <title>Candidatus Reconcilibacillus cellulovorans genome.</title>
        <authorList>
            <person name="Kolinko S."/>
            <person name="Wu Y.-W."/>
            <person name="Tachea F."/>
            <person name="Denzel E."/>
            <person name="Hiras J."/>
            <person name="Baecker N."/>
            <person name="Chan L.J."/>
            <person name="Eichorst S.A."/>
            <person name="Frey D."/>
            <person name="Adams P.D."/>
            <person name="Pray T."/>
            <person name="Tanjore D."/>
            <person name="Petzold C.J."/>
            <person name="Gladden J.M."/>
            <person name="Simmons B.A."/>
            <person name="Singer S.W."/>
        </authorList>
    </citation>
    <scope>NUCLEOTIDE SEQUENCE [LARGE SCALE GENOMIC DNA]</scope>
    <source>
        <strain evidence="3">JTherm</strain>
    </source>
</reference>
<accession>A0A2A6DZG1</accession>
<organism evidence="3 4">
    <name type="scientific">Candidatus Reconcilbacillus cellulovorans</name>
    <dbReference type="NCBI Taxonomy" id="1906605"/>
    <lineage>
        <taxon>Bacteria</taxon>
        <taxon>Bacillati</taxon>
        <taxon>Bacillota</taxon>
        <taxon>Bacilli</taxon>
        <taxon>Bacillales</taxon>
        <taxon>Paenibacillaceae</taxon>
        <taxon>Candidatus Reconcilbacillus</taxon>
    </lineage>
</organism>
<dbReference type="GO" id="GO:0008933">
    <property type="term" value="F:peptidoglycan lytic transglycosylase activity"/>
    <property type="evidence" value="ECO:0007669"/>
    <property type="project" value="InterPro"/>
</dbReference>
<feature type="domain" description="Transglycosylase SLT" evidence="2">
    <location>
        <begin position="107"/>
        <end position="204"/>
    </location>
</feature>
<dbReference type="GO" id="GO:0016020">
    <property type="term" value="C:membrane"/>
    <property type="evidence" value="ECO:0007669"/>
    <property type="project" value="InterPro"/>
</dbReference>
<dbReference type="InterPro" id="IPR023346">
    <property type="entry name" value="Lysozyme-like_dom_sf"/>
</dbReference>
<dbReference type="EMBL" id="MOXJ01000016">
    <property type="protein sequence ID" value="PDO10270.1"/>
    <property type="molecule type" value="Genomic_DNA"/>
</dbReference>
<evidence type="ECO:0000313" key="4">
    <source>
        <dbReference type="Proteomes" id="UP000243688"/>
    </source>
</evidence>
<dbReference type="CDD" id="cd00254">
    <property type="entry name" value="LT-like"/>
    <property type="match status" value="1"/>
</dbReference>
<dbReference type="Pfam" id="PF01464">
    <property type="entry name" value="SLT"/>
    <property type="match status" value="1"/>
</dbReference>
<evidence type="ECO:0000256" key="1">
    <source>
        <dbReference type="ARBA" id="ARBA00007734"/>
    </source>
</evidence>
<dbReference type="Gene3D" id="1.10.530.10">
    <property type="match status" value="1"/>
</dbReference>
<dbReference type="PANTHER" id="PTHR37423:SF2">
    <property type="entry name" value="MEMBRANE-BOUND LYTIC MUREIN TRANSGLYCOSYLASE C"/>
    <property type="match status" value="1"/>
</dbReference>
<name>A0A2A6DZG1_9BACL</name>
<gene>
    <name evidence="3" type="ORF">BLM47_07875</name>
</gene>
<dbReference type="AlphaFoldDB" id="A0A2A6DZG1"/>